<organism evidence="7 8">
    <name type="scientific">Blastomyces silverae</name>
    <dbReference type="NCBI Taxonomy" id="2060906"/>
    <lineage>
        <taxon>Eukaryota</taxon>
        <taxon>Fungi</taxon>
        <taxon>Dikarya</taxon>
        <taxon>Ascomycota</taxon>
        <taxon>Pezizomycotina</taxon>
        <taxon>Eurotiomycetes</taxon>
        <taxon>Eurotiomycetidae</taxon>
        <taxon>Onygenales</taxon>
        <taxon>Ajellomycetaceae</taxon>
        <taxon>Blastomyces</taxon>
    </lineage>
</organism>
<dbReference type="Gene3D" id="3.30.930.10">
    <property type="entry name" value="Bira Bifunctional Protein, Domain 2"/>
    <property type="match status" value="1"/>
</dbReference>
<evidence type="ECO:0000313" key="7">
    <source>
        <dbReference type="EMBL" id="KLJ12781.1"/>
    </source>
</evidence>
<dbReference type="PANTHER" id="PTHR12561:SF3">
    <property type="entry name" value="LIPOYLTRANSFERASE 1, MITOCHONDRIAL"/>
    <property type="match status" value="1"/>
</dbReference>
<evidence type="ECO:0000256" key="3">
    <source>
        <dbReference type="ARBA" id="ARBA00008242"/>
    </source>
</evidence>
<feature type="domain" description="BPL/LPL catalytic" evidence="6">
    <location>
        <begin position="72"/>
        <end position="297"/>
    </location>
</feature>
<dbReference type="Proteomes" id="UP000053573">
    <property type="component" value="Unassembled WGS sequence"/>
</dbReference>
<dbReference type="UniPathway" id="UPA00537">
    <property type="reaction ID" value="UER00595"/>
</dbReference>
<reference evidence="8" key="1">
    <citation type="journal article" date="2015" name="PLoS Genet.">
        <title>The dynamic genome and transcriptome of the human fungal pathogen Blastomyces and close relative Emmonsia.</title>
        <authorList>
            <person name="Munoz J.F."/>
            <person name="Gauthier G.M."/>
            <person name="Desjardins C.A."/>
            <person name="Gallo J.E."/>
            <person name="Holder J."/>
            <person name="Sullivan T.D."/>
            <person name="Marty A.J."/>
            <person name="Carmen J.C."/>
            <person name="Chen Z."/>
            <person name="Ding L."/>
            <person name="Gujja S."/>
            <person name="Magrini V."/>
            <person name="Misas E."/>
            <person name="Mitreva M."/>
            <person name="Priest M."/>
            <person name="Saif S."/>
            <person name="Whiston E.A."/>
            <person name="Young S."/>
            <person name="Zeng Q."/>
            <person name="Goldman W.E."/>
            <person name="Mardis E.R."/>
            <person name="Taylor J.W."/>
            <person name="McEwen J.G."/>
            <person name="Clay O.K."/>
            <person name="Klein B.S."/>
            <person name="Cuomo C.A."/>
        </authorList>
    </citation>
    <scope>NUCLEOTIDE SEQUENCE [LARGE SCALE GENOMIC DNA]</scope>
    <source>
        <strain evidence="8">UAMH 139</strain>
    </source>
</reference>
<gene>
    <name evidence="7" type="ORF">EMPG_12231</name>
</gene>
<dbReference type="STRING" id="2060906.A0A0H1BUN8"/>
<comment type="pathway">
    <text evidence="2">Protein modification; protein lipoylation via exogenous pathway; protein N(6)-(lipoyl)lysine from lipoate: step 2/2.</text>
</comment>
<evidence type="ECO:0000256" key="1">
    <source>
        <dbReference type="ARBA" id="ARBA00003253"/>
    </source>
</evidence>
<dbReference type="FunFam" id="3.30.930.10:FF:000090">
    <property type="entry name" value="Lipoyltransferase and lipoate-protein ligase, putative"/>
    <property type="match status" value="1"/>
</dbReference>
<dbReference type="EMBL" id="LDEV01000703">
    <property type="protein sequence ID" value="KLJ12781.1"/>
    <property type="molecule type" value="Genomic_DNA"/>
</dbReference>
<dbReference type="PROSITE" id="PS51733">
    <property type="entry name" value="BPL_LPL_CATALYTIC"/>
    <property type="match status" value="1"/>
</dbReference>
<evidence type="ECO:0000313" key="8">
    <source>
        <dbReference type="Proteomes" id="UP000053573"/>
    </source>
</evidence>
<name>A0A0H1BUN8_9EURO</name>
<comment type="function">
    <text evidence="1">Catalyzes both the ATP-dependent activation of exogenously supplied lipoate to lipoyl-AMP and the transfer of the activated lipoyl onto the lipoyl domains of lipoate-dependent enzymes.</text>
</comment>
<dbReference type="CDD" id="cd16443">
    <property type="entry name" value="LplA"/>
    <property type="match status" value="1"/>
</dbReference>
<comment type="similarity">
    <text evidence="3">Belongs to the LplA family.</text>
</comment>
<comment type="caution">
    <text evidence="7">The sequence shown here is derived from an EMBL/GenBank/DDBJ whole genome shotgun (WGS) entry which is preliminary data.</text>
</comment>
<dbReference type="GO" id="GO:0016874">
    <property type="term" value="F:ligase activity"/>
    <property type="evidence" value="ECO:0007669"/>
    <property type="project" value="UniProtKB-KW"/>
</dbReference>
<dbReference type="GO" id="GO:0009249">
    <property type="term" value="P:protein lipoylation"/>
    <property type="evidence" value="ECO:0007669"/>
    <property type="project" value="InterPro"/>
</dbReference>
<dbReference type="InterPro" id="IPR004562">
    <property type="entry name" value="LipoylTrfase_LipoateP_Ligase"/>
</dbReference>
<feature type="region of interest" description="Disordered" evidence="5">
    <location>
        <begin position="356"/>
        <end position="378"/>
    </location>
</feature>
<dbReference type="AlphaFoldDB" id="A0A0H1BUN8"/>
<evidence type="ECO:0000256" key="5">
    <source>
        <dbReference type="SAM" id="MobiDB-lite"/>
    </source>
</evidence>
<dbReference type="OrthoDB" id="201621at2759"/>
<dbReference type="GO" id="GO:0005739">
    <property type="term" value="C:mitochondrion"/>
    <property type="evidence" value="ECO:0007669"/>
    <property type="project" value="TreeGrafter"/>
</dbReference>
<dbReference type="Pfam" id="PF21948">
    <property type="entry name" value="LplA-B_cat"/>
    <property type="match status" value="1"/>
</dbReference>
<evidence type="ECO:0000259" key="6">
    <source>
        <dbReference type="PROSITE" id="PS51733"/>
    </source>
</evidence>
<keyword evidence="8" id="KW-1185">Reference proteome</keyword>
<sequence length="456" mass="50742">MLPLRPLQWTPSANLPWLYRFQPRAFSISRKYASSLAEAASRESSQHQIYRSLSNDPFVNLSIENFLLEHAPKDSSILFLYINRPCVVIGRNQNPWLEIDLQTLDRETRSIADGSTNNAPFVRRRSGGGAVFHDEGNLNYCVICPKPVFHRDKHAEMVVRALQRVGAVNTAVNERHDIVLGQDSKEPSRAISKVGTEDVTSPRIEKTPHALKISGSAYKLTRFRALHHGTCLIDSPNLGNISTFLRSPARPYLKAKGVESVRSPVGNVSSAVDSTFLMDRVISNIMEEFAQLYGMHPDAVLKAQRAHTFDPEVHMGHNWAVGGLAEINALDEPEIVKGIQELQSLEWKYCQSPQFTFSTHPTEDDPRPRPPLPPNLPSSTRVFLRVKSGAIISSQISTSANTEQAAIQSEKIHQVLANRNLHEISDWASLLAGSGAFDSQEVIQIVSNWLASKIGH</sequence>
<proteinExistence type="inferred from homology"/>
<protein>
    <recommendedName>
        <fullName evidence="4">Putative lipoate-protein ligase A</fullName>
    </recommendedName>
</protein>
<dbReference type="SUPFAM" id="SSF55681">
    <property type="entry name" value="Class II aaRS and biotin synthetases"/>
    <property type="match status" value="1"/>
</dbReference>
<evidence type="ECO:0000256" key="2">
    <source>
        <dbReference type="ARBA" id="ARBA00005085"/>
    </source>
</evidence>
<accession>A0A0H1BUN8</accession>
<dbReference type="InterPro" id="IPR004143">
    <property type="entry name" value="BPL_LPL_catalytic"/>
</dbReference>
<dbReference type="PANTHER" id="PTHR12561">
    <property type="entry name" value="LIPOATE-PROTEIN LIGASE"/>
    <property type="match status" value="1"/>
</dbReference>
<dbReference type="GO" id="GO:0017118">
    <property type="term" value="F:lipoyltransferase activity"/>
    <property type="evidence" value="ECO:0007669"/>
    <property type="project" value="TreeGrafter"/>
</dbReference>
<keyword evidence="7" id="KW-0436">Ligase</keyword>
<dbReference type="InterPro" id="IPR045864">
    <property type="entry name" value="aa-tRNA-synth_II/BPL/LPL"/>
</dbReference>
<evidence type="ECO:0000256" key="4">
    <source>
        <dbReference type="ARBA" id="ARBA00015925"/>
    </source>
</evidence>